<dbReference type="GO" id="GO:0016491">
    <property type="term" value="F:oxidoreductase activity"/>
    <property type="evidence" value="ECO:0007669"/>
    <property type="project" value="UniProtKB-KW"/>
</dbReference>
<name>A0A1G7V894_9ACTN</name>
<dbReference type="PANTHER" id="PTHR43180">
    <property type="entry name" value="3-OXOACYL-(ACYL-CARRIER-PROTEIN) REDUCTASE (AFU_ORTHOLOGUE AFUA_6G11210)"/>
    <property type="match status" value="1"/>
</dbReference>
<dbReference type="STRING" id="504805.SAMN05421505_105166"/>
<evidence type="ECO:0000313" key="4">
    <source>
        <dbReference type="Proteomes" id="UP000198923"/>
    </source>
</evidence>
<proteinExistence type="inferred from homology"/>
<dbReference type="InterPro" id="IPR002347">
    <property type="entry name" value="SDR_fam"/>
</dbReference>
<dbReference type="PRINTS" id="PR00081">
    <property type="entry name" value="GDHRDH"/>
</dbReference>
<dbReference type="Pfam" id="PF00106">
    <property type="entry name" value="adh_short"/>
    <property type="match status" value="1"/>
</dbReference>
<keyword evidence="4" id="KW-1185">Reference proteome</keyword>
<dbReference type="Gene3D" id="3.40.50.720">
    <property type="entry name" value="NAD(P)-binding Rossmann-like Domain"/>
    <property type="match status" value="1"/>
</dbReference>
<gene>
    <name evidence="3" type="ORF">SAMN05421505_105166</name>
</gene>
<protein>
    <submittedName>
        <fullName evidence="3">Short chain dehydrogenase</fullName>
    </submittedName>
</protein>
<organism evidence="3 4">
    <name type="scientific">Sinosporangium album</name>
    <dbReference type="NCBI Taxonomy" id="504805"/>
    <lineage>
        <taxon>Bacteria</taxon>
        <taxon>Bacillati</taxon>
        <taxon>Actinomycetota</taxon>
        <taxon>Actinomycetes</taxon>
        <taxon>Streptosporangiales</taxon>
        <taxon>Streptosporangiaceae</taxon>
        <taxon>Sinosporangium</taxon>
    </lineage>
</organism>
<accession>A0A1G7V894</accession>
<dbReference type="AlphaFoldDB" id="A0A1G7V894"/>
<dbReference type="EMBL" id="FNCN01000005">
    <property type="protein sequence ID" value="SDG56006.1"/>
    <property type="molecule type" value="Genomic_DNA"/>
</dbReference>
<keyword evidence="2" id="KW-0560">Oxidoreductase</keyword>
<comment type="similarity">
    <text evidence="1">Belongs to the short-chain dehydrogenases/reductases (SDR) family.</text>
</comment>
<dbReference type="SUPFAM" id="SSF51735">
    <property type="entry name" value="NAD(P)-binding Rossmann-fold domains"/>
    <property type="match status" value="1"/>
</dbReference>
<dbReference type="PANTHER" id="PTHR43180:SF66">
    <property type="entry name" value="SHORT-CHAIN DEHYDROGENASE_REDUCTASE FAMILY PROTEIN"/>
    <property type="match status" value="1"/>
</dbReference>
<dbReference type="InterPro" id="IPR036291">
    <property type="entry name" value="NAD(P)-bd_dom_sf"/>
</dbReference>
<evidence type="ECO:0000313" key="3">
    <source>
        <dbReference type="EMBL" id="SDG56006.1"/>
    </source>
</evidence>
<evidence type="ECO:0000256" key="1">
    <source>
        <dbReference type="ARBA" id="ARBA00006484"/>
    </source>
</evidence>
<evidence type="ECO:0000256" key="2">
    <source>
        <dbReference type="ARBA" id="ARBA00023002"/>
    </source>
</evidence>
<reference evidence="3 4" key="1">
    <citation type="submission" date="2016-10" db="EMBL/GenBank/DDBJ databases">
        <authorList>
            <person name="de Groot N.N."/>
        </authorList>
    </citation>
    <scope>NUCLEOTIDE SEQUENCE [LARGE SCALE GENOMIC DNA]</scope>
    <source>
        <strain evidence="3 4">CPCC 201354</strain>
    </source>
</reference>
<sequence>MHRLQDRVAVITGAGSGIGLASARRFASEGARVVRVDIDASAGEKAAREVDGLFVRADVTVEAEVAGMFETAHTTFGSVDIAFDNAGISPPDDDSTASQFLVDGGISGAYVTPLGA</sequence>
<dbReference type="Proteomes" id="UP000198923">
    <property type="component" value="Unassembled WGS sequence"/>
</dbReference>
<dbReference type="OrthoDB" id="7064009at2"/>